<reference evidence="1 2" key="1">
    <citation type="journal article" date="2016" name="Nat. Commun.">
        <title>Thousands of microbial genomes shed light on interconnected biogeochemical processes in an aquifer system.</title>
        <authorList>
            <person name="Anantharaman K."/>
            <person name="Brown C.T."/>
            <person name="Hug L.A."/>
            <person name="Sharon I."/>
            <person name="Castelle C.J."/>
            <person name="Probst A.J."/>
            <person name="Thomas B.C."/>
            <person name="Singh A."/>
            <person name="Wilkins M.J."/>
            <person name="Karaoz U."/>
            <person name="Brodie E.L."/>
            <person name="Williams K.H."/>
            <person name="Hubbard S.S."/>
            <person name="Banfield J.F."/>
        </authorList>
    </citation>
    <scope>NUCLEOTIDE SEQUENCE [LARGE SCALE GENOMIC DNA]</scope>
</reference>
<dbReference type="STRING" id="1801797.A3G06_02265"/>
<protein>
    <submittedName>
        <fullName evidence="1">Uncharacterized protein</fullName>
    </submittedName>
</protein>
<proteinExistence type="predicted"/>
<name>A0A1F6Y8P1_9BACT</name>
<comment type="caution">
    <text evidence="1">The sequence shown here is derived from an EMBL/GenBank/DDBJ whole genome shotgun (WGS) entry which is preliminary data.</text>
</comment>
<sequence length="577" mass="60560">MALDATKWEIRSDKKIRYVGGVHGDAAANYVTVLELHRFLQDRADDGTMSADDFIDITVLNPTDKKFETIIQLLNGFELDDAYTTPASEFIYGGSIIQGTGGSEAIYDGISIIANRGAVVNVIQNNVVLTNKFWNNTPSGESFNGINPDEANGLAMQFMVKVKTAGAFIDNASLIFTTREWGKTYSEFRIPATGRGKNSVPLTYTDDLNNVTAIGTIAALADITNVTAGFNLIDVDNNTVNEEYYSEWNRGANSINTFYEYMKWLTRNGFATELYGIDGELFRGITHSVEHGAPSGGEFVEGGATPVSWGSGATAGTGQVLANDTTDNIIYIQLLTGVIPAANLMTQGGVTATASTVTARAVSTPMCGQSTGSSLVGSYGFALESADLAVNDKITALDGTTRQPPNNVTFTVGGVASGWRVLVGPENGSGGLLETQLSNTALLNGGTVTAVEVDEAIPANTPASGTIRIKRADGRFTRHPYSAVDTGTKIFTITSHDFSTNNAAVGADIYISYIDDAASGATIEFSTIQSGGAQTLYVSARFGGTGPDYTDSIKPAATTGSLGATGGSATISSVSDA</sequence>
<dbReference type="AlphaFoldDB" id="A0A1F6Y8P1"/>
<gene>
    <name evidence="1" type="ORF">A3G06_02265</name>
</gene>
<dbReference type="Proteomes" id="UP000176192">
    <property type="component" value="Unassembled WGS sequence"/>
</dbReference>
<accession>A0A1F6Y8P1</accession>
<evidence type="ECO:0000313" key="1">
    <source>
        <dbReference type="EMBL" id="OGJ02784.1"/>
    </source>
</evidence>
<organism evidence="1 2">
    <name type="scientific">Candidatus Nomurabacteria bacterium RIFCSPLOWO2_12_FULL_46_14</name>
    <dbReference type="NCBI Taxonomy" id="1801797"/>
    <lineage>
        <taxon>Bacteria</taxon>
        <taxon>Candidatus Nomuraibacteriota</taxon>
    </lineage>
</organism>
<evidence type="ECO:0000313" key="2">
    <source>
        <dbReference type="Proteomes" id="UP000176192"/>
    </source>
</evidence>
<dbReference type="EMBL" id="MFVV01000034">
    <property type="protein sequence ID" value="OGJ02784.1"/>
    <property type="molecule type" value="Genomic_DNA"/>
</dbReference>